<evidence type="ECO:0000256" key="1">
    <source>
        <dbReference type="SAM" id="MobiDB-lite"/>
    </source>
</evidence>
<sequence length="157" mass="17346">MQTAAMSIESPESEGRATATSPWTETAIAEPDTGDPPRRLRDVAGGGPAPRPPTARLCTPGQAPSSQKPCRPPRSHEGLTRSESRMHQRHITIRYPERRPWPRPGAACPYADRGKTTRRDTLGSDLGRWCAKKNIPIQRAATRGWLSNWKGLFAVRT</sequence>
<reference evidence="2 3" key="1">
    <citation type="submission" date="2016-03" db="EMBL/GenBank/DDBJ databases">
        <title>Whole genome sequencing of Grifola frondosa 9006-11.</title>
        <authorList>
            <person name="Min B."/>
            <person name="Park H."/>
            <person name="Kim J.-G."/>
            <person name="Cho H."/>
            <person name="Oh Y.-L."/>
            <person name="Kong W.-S."/>
            <person name="Choi I.-G."/>
        </authorList>
    </citation>
    <scope>NUCLEOTIDE SEQUENCE [LARGE SCALE GENOMIC DNA]</scope>
    <source>
        <strain evidence="2 3">9006-11</strain>
    </source>
</reference>
<accession>A0A1C7M3Z5</accession>
<evidence type="ECO:0000313" key="3">
    <source>
        <dbReference type="Proteomes" id="UP000092993"/>
    </source>
</evidence>
<organism evidence="2 3">
    <name type="scientific">Grifola frondosa</name>
    <name type="common">Maitake</name>
    <name type="synonym">Polyporus frondosus</name>
    <dbReference type="NCBI Taxonomy" id="5627"/>
    <lineage>
        <taxon>Eukaryota</taxon>
        <taxon>Fungi</taxon>
        <taxon>Dikarya</taxon>
        <taxon>Basidiomycota</taxon>
        <taxon>Agaricomycotina</taxon>
        <taxon>Agaricomycetes</taxon>
        <taxon>Polyporales</taxon>
        <taxon>Grifolaceae</taxon>
        <taxon>Grifola</taxon>
    </lineage>
</organism>
<comment type="caution">
    <text evidence="2">The sequence shown here is derived from an EMBL/GenBank/DDBJ whole genome shotgun (WGS) entry which is preliminary data.</text>
</comment>
<feature type="region of interest" description="Disordered" evidence="1">
    <location>
        <begin position="1"/>
        <end position="119"/>
    </location>
</feature>
<dbReference type="AlphaFoldDB" id="A0A1C7M3Z5"/>
<proteinExistence type="predicted"/>
<dbReference type="Proteomes" id="UP000092993">
    <property type="component" value="Unassembled WGS sequence"/>
</dbReference>
<protein>
    <submittedName>
        <fullName evidence="2">Uncharacterized protein</fullName>
    </submittedName>
</protein>
<dbReference type="EMBL" id="LUGG01000011">
    <property type="protein sequence ID" value="OBZ71116.1"/>
    <property type="molecule type" value="Genomic_DNA"/>
</dbReference>
<gene>
    <name evidence="2" type="ORF">A0H81_08611</name>
</gene>
<feature type="compositionally biased region" description="Basic and acidic residues" evidence="1">
    <location>
        <begin position="74"/>
        <end position="86"/>
    </location>
</feature>
<name>A0A1C7M3Z5_GRIFR</name>
<keyword evidence="3" id="KW-1185">Reference proteome</keyword>
<evidence type="ECO:0000313" key="2">
    <source>
        <dbReference type="EMBL" id="OBZ71116.1"/>
    </source>
</evidence>